<organism evidence="3 4">
    <name type="scientific">Kitasatospora kifunensis</name>
    <name type="common">Streptomyces kifunensis</name>
    <dbReference type="NCBI Taxonomy" id="58351"/>
    <lineage>
        <taxon>Bacteria</taxon>
        <taxon>Bacillati</taxon>
        <taxon>Actinomycetota</taxon>
        <taxon>Actinomycetes</taxon>
        <taxon>Kitasatosporales</taxon>
        <taxon>Streptomycetaceae</taxon>
        <taxon>Kitasatospora</taxon>
    </lineage>
</organism>
<comment type="caution">
    <text evidence="3">The sequence shown here is derived from an EMBL/GenBank/DDBJ whole genome shotgun (WGS) entry which is preliminary data.</text>
</comment>
<sequence length="205" mass="20991">MKIFATKKRAVILALATTATLGVTAVGAGAIGSELPLRGTGTFCLSPAATQALAARNMTLEAIAPATATGNCVTLPGTGKLAPDLTGGEIPLQGGMRFSTPGHQLDVTNMRIHVHPGQGSTSADVSPDGSPATNIDLFHYPLSLDRVSFTPTTVDTKDFPLSLTDRGATAFTGAFGDSPVTVGEPLFLFTGHAEITNPLDGFSQP</sequence>
<protein>
    <recommendedName>
        <fullName evidence="2">Htaa domain-containing protein</fullName>
    </recommendedName>
</protein>
<gene>
    <name evidence="3" type="ORF">FHR34_006788</name>
</gene>
<dbReference type="Pfam" id="PF04213">
    <property type="entry name" value="HtaA"/>
    <property type="match status" value="1"/>
</dbReference>
<dbReference type="InterPro" id="IPR007331">
    <property type="entry name" value="Htaa"/>
</dbReference>
<feature type="signal peptide" evidence="1">
    <location>
        <begin position="1"/>
        <end position="25"/>
    </location>
</feature>
<accession>A0A7W7R952</accession>
<dbReference type="Proteomes" id="UP000540506">
    <property type="component" value="Unassembled WGS sequence"/>
</dbReference>
<evidence type="ECO:0000256" key="1">
    <source>
        <dbReference type="SAM" id="SignalP"/>
    </source>
</evidence>
<keyword evidence="1" id="KW-0732">Signal</keyword>
<evidence type="ECO:0000313" key="4">
    <source>
        <dbReference type="Proteomes" id="UP000540506"/>
    </source>
</evidence>
<feature type="domain" description="Htaa" evidence="2">
    <location>
        <begin position="77"/>
        <end position="174"/>
    </location>
</feature>
<evidence type="ECO:0000313" key="3">
    <source>
        <dbReference type="EMBL" id="MBB4927693.1"/>
    </source>
</evidence>
<evidence type="ECO:0000259" key="2">
    <source>
        <dbReference type="Pfam" id="PF04213"/>
    </source>
</evidence>
<keyword evidence="4" id="KW-1185">Reference proteome</keyword>
<proteinExistence type="predicted"/>
<feature type="chain" id="PRO_5038582430" description="Htaa domain-containing protein" evidence="1">
    <location>
        <begin position="26"/>
        <end position="205"/>
    </location>
</feature>
<name>A0A7W7R952_KITKI</name>
<reference evidence="3 4" key="1">
    <citation type="submission" date="2020-08" db="EMBL/GenBank/DDBJ databases">
        <title>Sequencing the genomes of 1000 actinobacteria strains.</title>
        <authorList>
            <person name="Klenk H.-P."/>
        </authorList>
    </citation>
    <scope>NUCLEOTIDE SEQUENCE [LARGE SCALE GENOMIC DNA]</scope>
    <source>
        <strain evidence="3 4">DSM 41654</strain>
    </source>
</reference>
<dbReference type="RefSeq" id="WP_184944293.1">
    <property type="nucleotide sequence ID" value="NZ_JACHJV010000002.1"/>
</dbReference>
<dbReference type="AlphaFoldDB" id="A0A7W7R952"/>
<dbReference type="EMBL" id="JACHJV010000002">
    <property type="protein sequence ID" value="MBB4927693.1"/>
    <property type="molecule type" value="Genomic_DNA"/>
</dbReference>